<sequence length="388" mass="43811">MKWILSVAILASWSEGNVINEAADIRHQICRYSCEAPSTNLPGKKEICYTDCDVKHREEIKRCEAGKSRKGSCLYHGRQHVFTERETASLGKCIRRCVTRQATMQGWEATICQLQCRFGILTKNATGKCRQRKFPTEVITPTGSPEPPAELLTPPKQTNPTATQPTSEPPKPQESHISINPQPSYNPTVTQTTHELYKPTYNPIETQETHKETPEPQPSYKPTKTQEIHRETPEPEPTYNPTVTQETQRETPKPEPTYNPTVTQETQKETPKPEPTYNPTVTQETQKETPKPEPTYNPTVTQETQRETPKPQETPKNINQTSTKPNQSSKEMPKRSGPQTEQDIQEVEMLPVLKAVTNQTEEVESTSASAIPMYSVTPLLLLLAPFLL</sequence>
<protein>
    <submittedName>
        <fullName evidence="1">Uncharacterized protein</fullName>
    </submittedName>
</protein>
<comment type="caution">
    <text evidence="1">The sequence shown here is derived from an EMBL/GenBank/DDBJ whole genome shotgun (WGS) entry which is preliminary data.</text>
</comment>
<dbReference type="Proteomes" id="UP001165960">
    <property type="component" value="Unassembled WGS sequence"/>
</dbReference>
<reference evidence="1" key="1">
    <citation type="submission" date="2022-04" db="EMBL/GenBank/DDBJ databases">
        <title>Genome of the entomopathogenic fungus Entomophthora muscae.</title>
        <authorList>
            <person name="Elya C."/>
            <person name="Lovett B.R."/>
            <person name="Lee E."/>
            <person name="Macias A.M."/>
            <person name="Hajek A.E."/>
            <person name="De Bivort B.L."/>
            <person name="Kasson M.T."/>
            <person name="De Fine Licht H.H."/>
            <person name="Stajich J.E."/>
        </authorList>
    </citation>
    <scope>NUCLEOTIDE SEQUENCE</scope>
    <source>
        <strain evidence="1">Berkeley</strain>
    </source>
</reference>
<evidence type="ECO:0000313" key="1">
    <source>
        <dbReference type="EMBL" id="KAJ9053477.1"/>
    </source>
</evidence>
<accession>A0ACC2RTU3</accession>
<gene>
    <name evidence="1" type="ORF">DSO57_1023864</name>
</gene>
<proteinExistence type="predicted"/>
<organism evidence="1 2">
    <name type="scientific">Entomophthora muscae</name>
    <dbReference type="NCBI Taxonomy" id="34485"/>
    <lineage>
        <taxon>Eukaryota</taxon>
        <taxon>Fungi</taxon>
        <taxon>Fungi incertae sedis</taxon>
        <taxon>Zoopagomycota</taxon>
        <taxon>Entomophthoromycotina</taxon>
        <taxon>Entomophthoromycetes</taxon>
        <taxon>Entomophthorales</taxon>
        <taxon>Entomophthoraceae</taxon>
        <taxon>Entomophthora</taxon>
    </lineage>
</organism>
<name>A0ACC2RTU3_9FUNG</name>
<dbReference type="EMBL" id="QTSX02006516">
    <property type="protein sequence ID" value="KAJ9053477.1"/>
    <property type="molecule type" value="Genomic_DNA"/>
</dbReference>
<keyword evidence="2" id="KW-1185">Reference proteome</keyword>
<evidence type="ECO:0000313" key="2">
    <source>
        <dbReference type="Proteomes" id="UP001165960"/>
    </source>
</evidence>